<dbReference type="PANTHER" id="PTHR45718">
    <property type="entry name" value="TRANSCRIPTIONAL ACTIVATOR CUBITUS INTERRUPTUS"/>
    <property type="match status" value="1"/>
</dbReference>
<dbReference type="InterPro" id="IPR013087">
    <property type="entry name" value="Znf_C2H2_type"/>
</dbReference>
<dbReference type="Proteomes" id="UP000054477">
    <property type="component" value="Unassembled WGS sequence"/>
</dbReference>
<dbReference type="AlphaFoldDB" id="A0A0C9XJI9"/>
<feature type="domain" description="C2H2-type" evidence="10">
    <location>
        <begin position="137"/>
        <end position="167"/>
    </location>
</feature>
<feature type="compositionally biased region" description="Low complexity" evidence="9">
    <location>
        <begin position="17"/>
        <end position="32"/>
    </location>
</feature>
<dbReference type="Pfam" id="PF21816">
    <property type="entry name" value="Zap1_zf1"/>
    <property type="match status" value="1"/>
</dbReference>
<dbReference type="PROSITE" id="PS00028">
    <property type="entry name" value="ZINC_FINGER_C2H2_1"/>
    <property type="match status" value="2"/>
</dbReference>
<dbReference type="Pfam" id="PF00096">
    <property type="entry name" value="zf-C2H2"/>
    <property type="match status" value="1"/>
</dbReference>
<keyword evidence="2" id="KW-0479">Metal-binding</keyword>
<evidence type="ECO:0000256" key="5">
    <source>
        <dbReference type="ARBA" id="ARBA00022833"/>
    </source>
</evidence>
<dbReference type="GO" id="GO:0005634">
    <property type="term" value="C:nucleus"/>
    <property type="evidence" value="ECO:0007669"/>
    <property type="project" value="UniProtKB-SubCell"/>
</dbReference>
<dbReference type="InterPro" id="IPR043359">
    <property type="entry name" value="GLI-like"/>
</dbReference>
<keyword evidence="5" id="KW-0862">Zinc</keyword>
<reference evidence="12" key="2">
    <citation type="submission" date="2015-01" db="EMBL/GenBank/DDBJ databases">
        <title>Evolutionary Origins and Diversification of the Mycorrhizal Mutualists.</title>
        <authorList>
            <consortium name="DOE Joint Genome Institute"/>
            <consortium name="Mycorrhizal Genomics Consortium"/>
            <person name="Kohler A."/>
            <person name="Kuo A."/>
            <person name="Nagy L.G."/>
            <person name="Floudas D."/>
            <person name="Copeland A."/>
            <person name="Barry K.W."/>
            <person name="Cichocki N."/>
            <person name="Veneault-Fourrey C."/>
            <person name="LaButti K."/>
            <person name="Lindquist E.A."/>
            <person name="Lipzen A."/>
            <person name="Lundell T."/>
            <person name="Morin E."/>
            <person name="Murat C."/>
            <person name="Riley R."/>
            <person name="Ohm R."/>
            <person name="Sun H."/>
            <person name="Tunlid A."/>
            <person name="Henrissat B."/>
            <person name="Grigoriev I.V."/>
            <person name="Hibbett D.S."/>
            <person name="Martin F."/>
        </authorList>
    </citation>
    <scope>NUCLEOTIDE SEQUENCE [LARGE SCALE GENOMIC DNA]</scope>
    <source>
        <strain evidence="12">LaAM-08-1</strain>
    </source>
</reference>
<feature type="compositionally biased region" description="Low complexity" evidence="9">
    <location>
        <begin position="250"/>
        <end position="259"/>
    </location>
</feature>
<evidence type="ECO:0000256" key="6">
    <source>
        <dbReference type="ARBA" id="ARBA00023242"/>
    </source>
</evidence>
<feature type="compositionally biased region" description="Basic residues" evidence="9">
    <location>
        <begin position="1"/>
        <end position="12"/>
    </location>
</feature>
<keyword evidence="6" id="KW-0539">Nucleus</keyword>
<dbReference type="EMBL" id="KN838684">
    <property type="protein sequence ID" value="KIJ97771.1"/>
    <property type="molecule type" value="Genomic_DNA"/>
</dbReference>
<dbReference type="InterPro" id="IPR048420">
    <property type="entry name" value="Zap1-like_Znf1"/>
</dbReference>
<dbReference type="SMART" id="SM00355">
    <property type="entry name" value="ZnF_C2H2"/>
    <property type="match status" value="3"/>
</dbReference>
<proteinExistence type="predicted"/>
<evidence type="ECO:0000256" key="1">
    <source>
        <dbReference type="ARBA" id="ARBA00004123"/>
    </source>
</evidence>
<keyword evidence="12" id="KW-1185">Reference proteome</keyword>
<keyword evidence="3" id="KW-0677">Repeat</keyword>
<evidence type="ECO:0000256" key="4">
    <source>
        <dbReference type="ARBA" id="ARBA00022771"/>
    </source>
</evidence>
<evidence type="ECO:0000256" key="3">
    <source>
        <dbReference type="ARBA" id="ARBA00022737"/>
    </source>
</evidence>
<comment type="subcellular location">
    <subcellularLocation>
        <location evidence="1">Nucleus</location>
    </subcellularLocation>
</comment>
<dbReference type="GO" id="GO:0000978">
    <property type="term" value="F:RNA polymerase II cis-regulatory region sequence-specific DNA binding"/>
    <property type="evidence" value="ECO:0007669"/>
    <property type="project" value="TreeGrafter"/>
</dbReference>
<dbReference type="GO" id="GO:0000981">
    <property type="term" value="F:DNA-binding transcription factor activity, RNA polymerase II-specific"/>
    <property type="evidence" value="ECO:0007669"/>
    <property type="project" value="TreeGrafter"/>
</dbReference>
<feature type="compositionally biased region" description="Pro residues" evidence="9">
    <location>
        <begin position="187"/>
        <end position="197"/>
    </location>
</feature>
<dbReference type="STRING" id="1095629.A0A0C9XJI9"/>
<evidence type="ECO:0000313" key="11">
    <source>
        <dbReference type="EMBL" id="KIJ97771.1"/>
    </source>
</evidence>
<feature type="domain" description="C2H2-type" evidence="10">
    <location>
        <begin position="104"/>
        <end position="136"/>
    </location>
</feature>
<evidence type="ECO:0000256" key="7">
    <source>
        <dbReference type="PROSITE-ProRule" id="PRU00042"/>
    </source>
</evidence>
<protein>
    <recommendedName>
        <fullName evidence="10">C2H2-type domain-containing protein</fullName>
    </recommendedName>
</protein>
<gene>
    <name evidence="11" type="ORF">K443DRAFT_681269</name>
</gene>
<keyword evidence="8" id="KW-0175">Coiled coil</keyword>
<feature type="coiled-coil region" evidence="8">
    <location>
        <begin position="328"/>
        <end position="362"/>
    </location>
</feature>
<dbReference type="PANTHER" id="PTHR45718:SF4">
    <property type="entry name" value="TRANSCRIPTIONAL ACTIVATOR CUBITUS INTERRUPTUS"/>
    <property type="match status" value="1"/>
</dbReference>
<dbReference type="GO" id="GO:0008270">
    <property type="term" value="F:zinc ion binding"/>
    <property type="evidence" value="ECO:0007669"/>
    <property type="project" value="UniProtKB-KW"/>
</dbReference>
<dbReference type="HOGENOM" id="CLU_046889_0_0_1"/>
<evidence type="ECO:0000256" key="2">
    <source>
        <dbReference type="ARBA" id="ARBA00022723"/>
    </source>
</evidence>
<dbReference type="Gene3D" id="3.30.160.60">
    <property type="entry name" value="Classic Zinc Finger"/>
    <property type="match status" value="3"/>
</dbReference>
<dbReference type="PROSITE" id="PS50157">
    <property type="entry name" value="ZINC_FINGER_C2H2_2"/>
    <property type="match status" value="3"/>
</dbReference>
<feature type="domain" description="C2H2-type" evidence="10">
    <location>
        <begin position="71"/>
        <end position="101"/>
    </location>
</feature>
<keyword evidence="4 7" id="KW-0863">Zinc-finger</keyword>
<evidence type="ECO:0000313" key="12">
    <source>
        <dbReference type="Proteomes" id="UP000054477"/>
    </source>
</evidence>
<feature type="region of interest" description="Disordered" evidence="9">
    <location>
        <begin position="158"/>
        <end position="208"/>
    </location>
</feature>
<reference evidence="11 12" key="1">
    <citation type="submission" date="2014-04" db="EMBL/GenBank/DDBJ databases">
        <authorList>
            <consortium name="DOE Joint Genome Institute"/>
            <person name="Kuo A."/>
            <person name="Kohler A."/>
            <person name="Nagy L.G."/>
            <person name="Floudas D."/>
            <person name="Copeland A."/>
            <person name="Barry K.W."/>
            <person name="Cichocki N."/>
            <person name="Veneault-Fourrey C."/>
            <person name="LaButti K."/>
            <person name="Lindquist E.A."/>
            <person name="Lipzen A."/>
            <person name="Lundell T."/>
            <person name="Morin E."/>
            <person name="Murat C."/>
            <person name="Sun H."/>
            <person name="Tunlid A."/>
            <person name="Henrissat B."/>
            <person name="Grigoriev I.V."/>
            <person name="Hibbett D.S."/>
            <person name="Martin F."/>
            <person name="Nordberg H.P."/>
            <person name="Cantor M.N."/>
            <person name="Hua S.X."/>
        </authorList>
    </citation>
    <scope>NUCLEOTIDE SEQUENCE [LARGE SCALE GENOMIC DNA]</scope>
    <source>
        <strain evidence="11 12">LaAM-08-1</strain>
    </source>
</reference>
<dbReference type="SUPFAM" id="SSF57667">
    <property type="entry name" value="beta-beta-alpha zinc fingers"/>
    <property type="match status" value="2"/>
</dbReference>
<accession>A0A0C9XJI9</accession>
<organism evidence="11 12">
    <name type="scientific">Laccaria amethystina LaAM-08-1</name>
    <dbReference type="NCBI Taxonomy" id="1095629"/>
    <lineage>
        <taxon>Eukaryota</taxon>
        <taxon>Fungi</taxon>
        <taxon>Dikarya</taxon>
        <taxon>Basidiomycota</taxon>
        <taxon>Agaricomycotina</taxon>
        <taxon>Agaricomycetes</taxon>
        <taxon>Agaricomycetidae</taxon>
        <taxon>Agaricales</taxon>
        <taxon>Agaricineae</taxon>
        <taxon>Hydnangiaceae</taxon>
        <taxon>Laccaria</taxon>
    </lineage>
</organism>
<evidence type="ECO:0000259" key="10">
    <source>
        <dbReference type="PROSITE" id="PS50157"/>
    </source>
</evidence>
<dbReference type="FunFam" id="3.30.160.60:FF:000201">
    <property type="entry name" value="C2H2 finger domain protein (Gli3)"/>
    <property type="match status" value="1"/>
</dbReference>
<sequence>MARTRRREKKRGPSPQPSARSSSRSPSLSDSSLVNNASTLDEHPDVLGPSASRPGSPMRLHPDTLESDDSVTCQWEECGRVFTHLPALIEHIHHDHIGVQKPSYTCEWATCQRRGLQQTSRSALISHLRSHTGEKPFVCSQPECDKSFTRPDALHKHLRIQHNISPPPARGGSRKRKRATEDDAGPSAPPPPAPSPAPTNNAGTFNTFKVESNTPSEIVFEDPLSGAGATQHEFRQDDFTPRHLSHPPRQRSQNQNQNRAPTNGVHRSASPAGLPPGGDEDEGYTSSSSDTLPAHLLPHRSPTTGLVLGRSPAMVMYLLMKAKHRYALEQHEELIEQLRVMKKEKEREKELKEEALDQFLRAIAGRDAEQLMFIAQPVEAGSHIPIVGPSSEGSGAPFEQSYFGSIPIANGNGRS</sequence>
<dbReference type="InterPro" id="IPR036236">
    <property type="entry name" value="Znf_C2H2_sf"/>
</dbReference>
<name>A0A0C9XJI9_9AGAR</name>
<evidence type="ECO:0000256" key="9">
    <source>
        <dbReference type="SAM" id="MobiDB-lite"/>
    </source>
</evidence>
<evidence type="ECO:0000256" key="8">
    <source>
        <dbReference type="SAM" id="Coils"/>
    </source>
</evidence>
<feature type="region of interest" description="Disordered" evidence="9">
    <location>
        <begin position="239"/>
        <end position="303"/>
    </location>
</feature>
<feature type="region of interest" description="Disordered" evidence="9">
    <location>
        <begin position="1"/>
        <end position="66"/>
    </location>
</feature>
<dbReference type="OrthoDB" id="3437960at2759"/>